<evidence type="ECO:0000256" key="8">
    <source>
        <dbReference type="ARBA" id="ARBA00023136"/>
    </source>
</evidence>
<name>A0A2N3L1H1_9PROT</name>
<keyword evidence="6 9" id="KW-0812">Transmembrane</keyword>
<evidence type="ECO:0000256" key="1">
    <source>
        <dbReference type="ARBA" id="ARBA00004377"/>
    </source>
</evidence>
<evidence type="ECO:0000256" key="5">
    <source>
        <dbReference type="ARBA" id="ARBA00022519"/>
    </source>
</evidence>
<dbReference type="RefSeq" id="WP_101304791.1">
    <property type="nucleotide sequence ID" value="NZ_NXGX01000011.1"/>
</dbReference>
<evidence type="ECO:0000259" key="11">
    <source>
        <dbReference type="Pfam" id="PF25994"/>
    </source>
</evidence>
<feature type="coiled-coil region" evidence="10">
    <location>
        <begin position="250"/>
        <end position="277"/>
    </location>
</feature>
<dbReference type="GO" id="GO:0005886">
    <property type="term" value="C:plasma membrane"/>
    <property type="evidence" value="ECO:0007669"/>
    <property type="project" value="UniProtKB-SubCell"/>
</dbReference>
<dbReference type="Pfam" id="PF25994">
    <property type="entry name" value="HH_AprE"/>
    <property type="match status" value="1"/>
</dbReference>
<dbReference type="InterPro" id="IPR050739">
    <property type="entry name" value="MFP"/>
</dbReference>
<feature type="coiled-coil region" evidence="10">
    <location>
        <begin position="177"/>
        <end position="211"/>
    </location>
</feature>
<evidence type="ECO:0000256" key="3">
    <source>
        <dbReference type="ARBA" id="ARBA00022448"/>
    </source>
</evidence>
<comment type="similarity">
    <text evidence="2 9">Belongs to the membrane fusion protein (MFP) (TC 8.A.1) family.</text>
</comment>
<dbReference type="Gene3D" id="2.40.30.170">
    <property type="match status" value="1"/>
</dbReference>
<dbReference type="PANTHER" id="PTHR30386:SF17">
    <property type="entry name" value="ALKALINE PROTEASE SECRETION PROTEIN APRE"/>
    <property type="match status" value="1"/>
</dbReference>
<evidence type="ECO:0000256" key="6">
    <source>
        <dbReference type="ARBA" id="ARBA00022692"/>
    </source>
</evidence>
<keyword evidence="14" id="KW-1185">Reference proteome</keyword>
<dbReference type="PANTHER" id="PTHR30386">
    <property type="entry name" value="MEMBRANE FUSION SUBUNIT OF EMRAB-TOLC MULTIDRUG EFFLUX PUMP"/>
    <property type="match status" value="1"/>
</dbReference>
<comment type="caution">
    <text evidence="13">The sequence shown here is derived from an EMBL/GenBank/DDBJ whole genome shotgun (WGS) entry which is preliminary data.</text>
</comment>
<evidence type="ECO:0000256" key="9">
    <source>
        <dbReference type="RuleBase" id="RU365093"/>
    </source>
</evidence>
<evidence type="ECO:0000256" key="10">
    <source>
        <dbReference type="SAM" id="Coils"/>
    </source>
</evidence>
<proteinExistence type="inferred from homology"/>
<dbReference type="PRINTS" id="PR01490">
    <property type="entry name" value="RTXTOXIND"/>
</dbReference>
<dbReference type="InterPro" id="IPR010129">
    <property type="entry name" value="T1SS_HlyD"/>
</dbReference>
<keyword evidence="10" id="KW-0175">Coiled coil</keyword>
<dbReference type="InterPro" id="IPR058781">
    <property type="entry name" value="HH_AprE-like"/>
</dbReference>
<evidence type="ECO:0000256" key="2">
    <source>
        <dbReference type="ARBA" id="ARBA00009477"/>
    </source>
</evidence>
<dbReference type="NCBIfam" id="TIGR01843">
    <property type="entry name" value="type_I_hlyD"/>
    <property type="match status" value="1"/>
</dbReference>
<reference evidence="13 14" key="1">
    <citation type="submission" date="2017-09" db="EMBL/GenBank/DDBJ databases">
        <title>Biodiversity and function of Thalassospira species in the particle-attached aromatic-hydrocarbon-degrading consortia from the surface seawater of the China South Sea.</title>
        <authorList>
            <person name="Dong C."/>
            <person name="Lai Q."/>
            <person name="Shao Z."/>
        </authorList>
    </citation>
    <scope>NUCLEOTIDE SEQUENCE [LARGE SCALE GENOMIC DNA]</scope>
    <source>
        <strain evidence="13 14">139Z-12</strain>
    </source>
</reference>
<accession>A0A2N3L1H1</accession>
<evidence type="ECO:0000313" key="14">
    <source>
        <dbReference type="Proteomes" id="UP000233332"/>
    </source>
</evidence>
<dbReference type="Proteomes" id="UP000233332">
    <property type="component" value="Unassembled WGS sequence"/>
</dbReference>
<feature type="domain" description="AprE-like long alpha-helical hairpin" evidence="11">
    <location>
        <begin position="118"/>
        <end position="306"/>
    </location>
</feature>
<evidence type="ECO:0000256" key="4">
    <source>
        <dbReference type="ARBA" id="ARBA00022475"/>
    </source>
</evidence>
<dbReference type="Pfam" id="PF26002">
    <property type="entry name" value="Beta-barrel_AprE"/>
    <property type="match status" value="1"/>
</dbReference>
<keyword evidence="4 9" id="KW-1003">Cell membrane</keyword>
<keyword evidence="8 9" id="KW-0472">Membrane</keyword>
<dbReference type="InterPro" id="IPR058982">
    <property type="entry name" value="Beta-barrel_AprE"/>
</dbReference>
<sequence>MNRVINVDDSGAVIPSDDQQVSWHQILAEERQASRQSLRKPIIAGLTVIILGFGGFLTWGFTAELDSAAVATGSVIVDSKKKVVNHYEGGILKKLLVDEGQHVTAGQTLALLDGTRSESEIGQLRGERFGLMAKLARLRAEQRGQGNIAFPQELTASDEEYVGDILSDEQRLFAKRNEVYAAKRDAQAKQIEQFEAEAQALVSQIKARTRQEKLVAEQLKGIRQLADKGFATRTQLVEVENNWSDLVGDMGEFKAQKAAAQQQKAEAEINLASIEMEWQSDIATEIQEAQLAFNDVTQRIRASKDVLDRLEVKAPQTGTVANIQIRTPGGVISPAEPIMDIIPEDEPLVIEARINRQDIDSVQVGSKVQIRLTAYSQRRLSPLIGEVRYVAPDQTVDEQRDSSYYIIRAAINPEELAKYDDINLRPGMPANILVLKTPRKAIDYLIDPIVQSMDKAFREE</sequence>
<comment type="subcellular location">
    <subcellularLocation>
        <location evidence="1 9">Cell inner membrane</location>
        <topology evidence="1 9">Single-pass membrane protein</topology>
    </subcellularLocation>
</comment>
<evidence type="ECO:0000256" key="7">
    <source>
        <dbReference type="ARBA" id="ARBA00022989"/>
    </source>
</evidence>
<keyword evidence="3 9" id="KW-0813">Transport</keyword>
<gene>
    <name evidence="13" type="ORF">COO92_20425</name>
</gene>
<feature type="transmembrane region" description="Helical" evidence="9">
    <location>
        <begin position="41"/>
        <end position="61"/>
    </location>
</feature>
<dbReference type="EMBL" id="NXGX01000011">
    <property type="protein sequence ID" value="PKR56597.1"/>
    <property type="molecule type" value="Genomic_DNA"/>
</dbReference>
<evidence type="ECO:0000313" key="13">
    <source>
        <dbReference type="EMBL" id="PKR56597.1"/>
    </source>
</evidence>
<feature type="domain" description="AprE-like beta-barrel" evidence="12">
    <location>
        <begin position="348"/>
        <end position="434"/>
    </location>
</feature>
<evidence type="ECO:0000259" key="12">
    <source>
        <dbReference type="Pfam" id="PF26002"/>
    </source>
</evidence>
<dbReference type="GO" id="GO:0015031">
    <property type="term" value="P:protein transport"/>
    <property type="evidence" value="ECO:0007669"/>
    <property type="project" value="InterPro"/>
</dbReference>
<keyword evidence="5 9" id="KW-0997">Cell inner membrane</keyword>
<dbReference type="AlphaFoldDB" id="A0A2N3L1H1"/>
<protein>
    <recommendedName>
        <fullName evidence="9">Membrane fusion protein (MFP) family protein</fullName>
    </recommendedName>
</protein>
<keyword evidence="7 9" id="KW-1133">Transmembrane helix</keyword>
<organism evidence="13 14">
    <name type="scientific">Thalassospira lohafexi</name>
    <dbReference type="NCBI Taxonomy" id="744227"/>
    <lineage>
        <taxon>Bacteria</taxon>
        <taxon>Pseudomonadati</taxon>
        <taxon>Pseudomonadota</taxon>
        <taxon>Alphaproteobacteria</taxon>
        <taxon>Rhodospirillales</taxon>
        <taxon>Thalassospiraceae</taxon>
        <taxon>Thalassospira</taxon>
    </lineage>
</organism>